<dbReference type="AlphaFoldDB" id="A0A5B2ZET2"/>
<reference evidence="8 9" key="2">
    <citation type="submission" date="2019-09" db="EMBL/GenBank/DDBJ databases">
        <authorList>
            <person name="Mazur A."/>
        </authorList>
    </citation>
    <scope>NUCLEOTIDE SEQUENCE [LARGE SCALE GENOMIC DNA]</scope>
    <source>
        <strain evidence="8 9">3729k</strain>
    </source>
</reference>
<keyword evidence="2 6" id="KW-0812">Transmembrane</keyword>
<name>A0A5B2ZET2_9GAMM</name>
<gene>
    <name evidence="8" type="ORF">F0415_02840</name>
</gene>
<evidence type="ECO:0000313" key="9">
    <source>
        <dbReference type="Proteomes" id="UP000322165"/>
    </source>
</evidence>
<dbReference type="GO" id="GO:0016020">
    <property type="term" value="C:membrane"/>
    <property type="evidence" value="ECO:0007669"/>
    <property type="project" value="UniProtKB-SubCell"/>
</dbReference>
<feature type="region of interest" description="Disordered" evidence="5">
    <location>
        <begin position="1"/>
        <end position="20"/>
    </location>
</feature>
<dbReference type="InterPro" id="IPR006977">
    <property type="entry name" value="Yip1_dom"/>
</dbReference>
<feature type="transmembrane region" description="Helical" evidence="6">
    <location>
        <begin position="200"/>
        <end position="219"/>
    </location>
</feature>
<keyword evidence="4 6" id="KW-0472">Membrane</keyword>
<sequence length="251" mass="27687">MLPAPNRVARWRDCPSPDQEPSMSQLINIFLEPAKAFRALQDKPGFVLPMLLLAVGSGLFGLLYFLYVDPEWFARHQEAQVLAGNPDMSPQELEQMRRFMPGARTLAWITAPMAIVTVVVVNLIMALYYLLAGKVTGTGISFRRGLCLSAWAGLPGVLGVLAGLAAMYAGSNQVGFESLQMLNVDPLFVQLPMDHDWARLAKSFSLLNLWSWFLAALGWRTWFNTGWGQAIVVSVLPGVLVYGVMAIFAIL</sequence>
<evidence type="ECO:0000313" key="8">
    <source>
        <dbReference type="EMBL" id="KAA2285592.1"/>
    </source>
</evidence>
<evidence type="ECO:0000256" key="6">
    <source>
        <dbReference type="SAM" id="Phobius"/>
    </source>
</evidence>
<comment type="caution">
    <text evidence="8">The sequence shown here is derived from an EMBL/GenBank/DDBJ whole genome shotgun (WGS) entry which is preliminary data.</text>
</comment>
<protein>
    <submittedName>
        <fullName evidence="8">YIP1 family protein</fullName>
    </submittedName>
</protein>
<proteinExistence type="predicted"/>
<evidence type="ECO:0000256" key="4">
    <source>
        <dbReference type="ARBA" id="ARBA00023136"/>
    </source>
</evidence>
<accession>A0A5B2ZET2</accession>
<feature type="transmembrane region" description="Helical" evidence="6">
    <location>
        <begin position="150"/>
        <end position="171"/>
    </location>
</feature>
<feature type="transmembrane region" description="Helical" evidence="6">
    <location>
        <begin position="231"/>
        <end position="250"/>
    </location>
</feature>
<organism evidence="8 9">
    <name type="scientific">Arenimonas fontis</name>
    <dbReference type="NCBI Taxonomy" id="2608255"/>
    <lineage>
        <taxon>Bacteria</taxon>
        <taxon>Pseudomonadati</taxon>
        <taxon>Pseudomonadota</taxon>
        <taxon>Gammaproteobacteria</taxon>
        <taxon>Lysobacterales</taxon>
        <taxon>Lysobacteraceae</taxon>
        <taxon>Arenimonas</taxon>
    </lineage>
</organism>
<evidence type="ECO:0000256" key="5">
    <source>
        <dbReference type="SAM" id="MobiDB-lite"/>
    </source>
</evidence>
<feature type="transmembrane region" description="Helical" evidence="6">
    <location>
        <begin position="106"/>
        <end position="130"/>
    </location>
</feature>
<evidence type="ECO:0000256" key="3">
    <source>
        <dbReference type="ARBA" id="ARBA00022989"/>
    </source>
</evidence>
<feature type="domain" description="Yip1" evidence="7">
    <location>
        <begin position="28"/>
        <end position="247"/>
    </location>
</feature>
<dbReference type="Proteomes" id="UP000322165">
    <property type="component" value="Unassembled WGS sequence"/>
</dbReference>
<reference evidence="8 9" key="1">
    <citation type="submission" date="2019-09" db="EMBL/GenBank/DDBJ databases">
        <title>Arenimonas chukotkensis sp. nov., a bacterium isolated from Chukotka hot spring, Arctic region, Russia.</title>
        <authorList>
            <person name="Zayulina K.S."/>
            <person name="Prokofeva M.I."/>
            <person name="Elcheninov A.G."/>
            <person name="Novikov A."/>
            <person name="Kochetkova T.V."/>
            <person name="Kublanov I.V."/>
        </authorList>
    </citation>
    <scope>NUCLEOTIDE SEQUENCE [LARGE SCALE GENOMIC DNA]</scope>
    <source>
        <strain evidence="8 9">3729k</strain>
    </source>
</reference>
<keyword evidence="9" id="KW-1185">Reference proteome</keyword>
<evidence type="ECO:0000259" key="7">
    <source>
        <dbReference type="Pfam" id="PF04893"/>
    </source>
</evidence>
<evidence type="ECO:0000256" key="1">
    <source>
        <dbReference type="ARBA" id="ARBA00004141"/>
    </source>
</evidence>
<feature type="transmembrane region" description="Helical" evidence="6">
    <location>
        <begin position="46"/>
        <end position="67"/>
    </location>
</feature>
<dbReference type="EMBL" id="VUOD01000002">
    <property type="protein sequence ID" value="KAA2285592.1"/>
    <property type="molecule type" value="Genomic_DNA"/>
</dbReference>
<comment type="subcellular location">
    <subcellularLocation>
        <location evidence="1">Membrane</location>
        <topology evidence="1">Multi-pass membrane protein</topology>
    </subcellularLocation>
</comment>
<evidence type="ECO:0000256" key="2">
    <source>
        <dbReference type="ARBA" id="ARBA00022692"/>
    </source>
</evidence>
<dbReference type="Pfam" id="PF04893">
    <property type="entry name" value="Yip1"/>
    <property type="match status" value="1"/>
</dbReference>
<keyword evidence="3 6" id="KW-1133">Transmembrane helix</keyword>